<evidence type="ECO:0000256" key="7">
    <source>
        <dbReference type="SAM" id="Phobius"/>
    </source>
</evidence>
<feature type="transmembrane region" description="Helical" evidence="7">
    <location>
        <begin position="799"/>
        <end position="824"/>
    </location>
</feature>
<proteinExistence type="predicted"/>
<organism evidence="9 10">
    <name type="scientific">Neofusicoccum ribis</name>
    <dbReference type="NCBI Taxonomy" id="45134"/>
    <lineage>
        <taxon>Eukaryota</taxon>
        <taxon>Fungi</taxon>
        <taxon>Dikarya</taxon>
        <taxon>Ascomycota</taxon>
        <taxon>Pezizomycotina</taxon>
        <taxon>Dothideomycetes</taxon>
        <taxon>Dothideomycetes incertae sedis</taxon>
        <taxon>Botryosphaeriales</taxon>
        <taxon>Botryosphaeriaceae</taxon>
        <taxon>Neofusicoccum</taxon>
    </lineage>
</organism>
<dbReference type="PROSITE" id="PS51382">
    <property type="entry name" value="SPX"/>
    <property type="match status" value="1"/>
</dbReference>
<feature type="transmembrane region" description="Helical" evidence="7">
    <location>
        <begin position="737"/>
        <end position="759"/>
    </location>
</feature>
<keyword evidence="3 7" id="KW-0812">Transmembrane</keyword>
<keyword evidence="4 7" id="KW-1133">Transmembrane helix</keyword>
<evidence type="ECO:0000259" key="8">
    <source>
        <dbReference type="PROSITE" id="PS51382"/>
    </source>
</evidence>
<comment type="subcellular location">
    <subcellularLocation>
        <location evidence="1">Vacuole membrane</location>
        <topology evidence="1">Multi-pass membrane protein</topology>
    </subcellularLocation>
</comment>
<feature type="compositionally biased region" description="Polar residues" evidence="6">
    <location>
        <begin position="565"/>
        <end position="576"/>
    </location>
</feature>
<dbReference type="InterPro" id="IPR042267">
    <property type="entry name" value="VTC_sf"/>
</dbReference>
<evidence type="ECO:0000313" key="10">
    <source>
        <dbReference type="Proteomes" id="UP001521116"/>
    </source>
</evidence>
<dbReference type="Gene3D" id="3.20.100.30">
    <property type="entry name" value="VTC, catalytic tunnel domain"/>
    <property type="match status" value="1"/>
</dbReference>
<feature type="compositionally biased region" description="Polar residues" evidence="6">
    <location>
        <begin position="528"/>
        <end position="551"/>
    </location>
</feature>
<evidence type="ECO:0000256" key="2">
    <source>
        <dbReference type="ARBA" id="ARBA00022554"/>
    </source>
</evidence>
<dbReference type="EMBL" id="JAJVDC020000070">
    <property type="protein sequence ID" value="KAL1627651.1"/>
    <property type="molecule type" value="Genomic_DNA"/>
</dbReference>
<dbReference type="PANTHER" id="PTHR46140:SF1">
    <property type="entry name" value="VACUOLAR TRANSPORTER CHAPERONE COMPLEX SUBUNIT 4-RELATED"/>
    <property type="match status" value="1"/>
</dbReference>
<feature type="region of interest" description="Disordered" evidence="6">
    <location>
        <begin position="528"/>
        <end position="585"/>
    </location>
</feature>
<dbReference type="Proteomes" id="UP001521116">
    <property type="component" value="Unassembled WGS sequence"/>
</dbReference>
<evidence type="ECO:0000313" key="9">
    <source>
        <dbReference type="EMBL" id="KAL1627651.1"/>
    </source>
</evidence>
<feature type="domain" description="SPX" evidence="8">
    <location>
        <begin position="1"/>
        <end position="165"/>
    </location>
</feature>
<dbReference type="Pfam" id="PF09359">
    <property type="entry name" value="VTC"/>
    <property type="match status" value="1"/>
</dbReference>
<evidence type="ECO:0000256" key="4">
    <source>
        <dbReference type="ARBA" id="ARBA00022989"/>
    </source>
</evidence>
<evidence type="ECO:0000256" key="1">
    <source>
        <dbReference type="ARBA" id="ARBA00004128"/>
    </source>
</evidence>
<feature type="compositionally biased region" description="Basic and acidic residues" evidence="6">
    <location>
        <begin position="298"/>
        <end position="310"/>
    </location>
</feature>
<dbReference type="PANTHER" id="PTHR46140">
    <property type="entry name" value="VACUOLAR TRANSPORTER CHAPERONE 1-RELATED"/>
    <property type="match status" value="1"/>
</dbReference>
<reference evidence="9 10" key="1">
    <citation type="submission" date="2024-02" db="EMBL/GenBank/DDBJ databases">
        <title>De novo assembly and annotation of 12 fungi associated with fruit tree decline syndrome in Ontario, Canada.</title>
        <authorList>
            <person name="Sulman M."/>
            <person name="Ellouze W."/>
            <person name="Ilyukhin E."/>
        </authorList>
    </citation>
    <scope>NUCLEOTIDE SEQUENCE [LARGE SCALE GENOMIC DNA]</scope>
    <source>
        <strain evidence="9 10">M1-105</strain>
    </source>
</reference>
<evidence type="ECO:0000256" key="6">
    <source>
        <dbReference type="SAM" id="MobiDB-lite"/>
    </source>
</evidence>
<feature type="compositionally biased region" description="Polar residues" evidence="6">
    <location>
        <begin position="659"/>
        <end position="681"/>
    </location>
</feature>
<evidence type="ECO:0000256" key="5">
    <source>
        <dbReference type="ARBA" id="ARBA00023136"/>
    </source>
</evidence>
<evidence type="ECO:0000256" key="3">
    <source>
        <dbReference type="ARBA" id="ARBA00022692"/>
    </source>
</evidence>
<feature type="region of interest" description="Disordered" evidence="6">
    <location>
        <begin position="624"/>
        <end position="714"/>
    </location>
</feature>
<accession>A0ABR3SRE8</accession>
<protein>
    <recommendedName>
        <fullName evidence="8">SPX domain-containing protein</fullName>
    </recommendedName>
</protein>
<dbReference type="InterPro" id="IPR018966">
    <property type="entry name" value="VTC_domain"/>
</dbReference>
<keyword evidence="2" id="KW-0926">Vacuole</keyword>
<comment type="caution">
    <text evidence="9">The sequence shown here is derived from an EMBL/GenBank/DDBJ whole genome shotgun (WGS) entry which is preliminary data.</text>
</comment>
<name>A0ABR3SRE8_9PEZI</name>
<sequence>MKYGETLRQRSIPQWGPYNIDYDEIKHLIKEHTTPGNGKAVSIPGQPDLHRNQFEDQLYGVLAQEHQRIDLFVRSKSGEIERRLNHIAKQINQFTLREQATSPNDRKISEKRRQKYGRIEGDVLRAGEEVRSLARFVGAQRLAFAKLLKKYKKWTRSDALEQRFKHDVLNQPGTFSHTDLSSLLNYWSDTLHAVREAYQAGQAPQTPKIALSDDNPVEVAQSEDLKKVPSKIHAAAETSNEVDLDTALATLPLGPSGTRATYWVHPEQIVEIQILLLQSLRLFEGRTTKSQPTSPFETPKRRDSSERLDSLNDRADDVGAIFVDDAERYARQRSSTTVEDTEETPGKPAARVLGSARWNSSGEAAISVPCEIDAEVGKATVCAKLKRKHLGNFLNVERPFHSRRPSGLSPIVENVSQSDISERDPVDDLRSWLSSHRNFRPIAGICAKRSRFVGMDNDPDHGVWATLDREICMKAAMFSDLVESDWAQKVRSDAIAFPIAVLEVRCEGAQTTDLIRVLDSSHLTSRYTTMNGESSATSMNEIEPSPQSTSNRKPRRSNLRDFAINEQQETSTNPQGYWNEYDNPENSDDEDAYVIYVDPFEYPKIPGQETISRLFVKLKNALGGRRPSEHDSLLSSPTAHSVEDSDDGEPGSPARSRTHNYGTMPNNPNGSARSGKSTQPNRRNRLLDLFRPNDPASESRWSYHPGPTQTLGAHPSDLNELLADLEQRRAEREATKFRLCMTSLAASVIVLLITWTLAGTSRKKLRREVDVMVVVGVVANLMFALVGVLCAVSKREGLGLLGGLFVGLVVAAVCLADGGLLVWLSS</sequence>
<keyword evidence="10" id="KW-1185">Reference proteome</keyword>
<gene>
    <name evidence="9" type="ORF">SLS56_006272</name>
</gene>
<feature type="region of interest" description="Disordered" evidence="6">
    <location>
        <begin position="287"/>
        <end position="310"/>
    </location>
</feature>
<keyword evidence="5 7" id="KW-0472">Membrane</keyword>
<dbReference type="CDD" id="cd14474">
    <property type="entry name" value="SPX_YDR089W"/>
    <property type="match status" value="1"/>
</dbReference>
<dbReference type="InterPro" id="IPR004331">
    <property type="entry name" value="SPX_dom"/>
</dbReference>
<dbReference type="InterPro" id="IPR051572">
    <property type="entry name" value="VTC_Complex_Subunit"/>
</dbReference>
<feature type="transmembrane region" description="Helical" evidence="7">
    <location>
        <begin position="771"/>
        <end position="792"/>
    </location>
</feature>